<protein>
    <recommendedName>
        <fullName evidence="5">DUF642 domain-containing protein</fullName>
    </recommendedName>
</protein>
<dbReference type="PATRIC" id="fig|1638788.3.peg.2172"/>
<keyword evidence="4" id="KW-1185">Reference proteome</keyword>
<dbReference type="Pfam" id="PF07589">
    <property type="entry name" value="PEP-CTERM"/>
    <property type="match status" value="1"/>
</dbReference>
<dbReference type="InterPro" id="IPR013424">
    <property type="entry name" value="Ice-binding_C"/>
</dbReference>
<reference evidence="3 4" key="1">
    <citation type="journal article" date="2016" name="Stand. Genomic Sci.">
        <title>Complete genome sequence and genomic characterization of Microcystis panniformis FACHB 1757 by third-generation sequencing.</title>
        <authorList>
            <person name="Zhang J.Y."/>
            <person name="Guan R."/>
            <person name="Zhang H.J."/>
            <person name="Li H."/>
            <person name="Xiao P."/>
            <person name="Yu G.L."/>
            <person name="Du L."/>
            <person name="Cao D.M."/>
            <person name="Zhu B.C."/>
            <person name="Li R.H."/>
            <person name="Lu Z.H."/>
        </authorList>
    </citation>
    <scope>NUCLEOTIDE SEQUENCE [LARGE SCALE GENOMIC DNA]</scope>
    <source>
        <strain evidence="3 4">FACHB-1757</strain>
    </source>
</reference>
<dbReference type="NCBIfam" id="TIGR02595">
    <property type="entry name" value="PEP_CTERM"/>
    <property type="match status" value="1"/>
</dbReference>
<evidence type="ECO:0008006" key="5">
    <source>
        <dbReference type="Google" id="ProtNLM"/>
    </source>
</evidence>
<feature type="domain" description="Ice-binding protein C-terminal" evidence="2">
    <location>
        <begin position="206"/>
        <end position="226"/>
    </location>
</feature>
<dbReference type="InterPro" id="IPR027576">
    <property type="entry name" value="Choice_anch_C_dom"/>
</dbReference>
<dbReference type="EMBL" id="CP011339">
    <property type="protein sequence ID" value="AKV67272.1"/>
    <property type="molecule type" value="Genomic_DNA"/>
</dbReference>
<sequence length="246" mass="25891">MELKSCSQVTTIALGISSSILFTVSFVSPASAVNLIINGSFEEGDYDSNVVDPNFARLSQGSSALTGWTIGGAGVDWHNSNDMKFPIEGDLIIDLNLDGGSSGTLSQTFSTIIGQFYTLSFSLAGPDLSATNPSFPNPRQVSVQVAAVNQIFSTSASDHLDLQWQLHELSFQATGNQTTLTFSSLDNSGFWGPALDNVTVVSNAESVPEPASILSLLALGTLGAASTLKRKLKSSKSSEKETTKVS</sequence>
<dbReference type="NCBIfam" id="TIGR04362">
    <property type="entry name" value="choice_anch_C"/>
    <property type="match status" value="1"/>
</dbReference>
<evidence type="ECO:0000259" key="1">
    <source>
        <dbReference type="Pfam" id="PF04862"/>
    </source>
</evidence>
<dbReference type="InterPro" id="IPR006946">
    <property type="entry name" value="DGR2-like_dom"/>
</dbReference>
<evidence type="ECO:0000313" key="3">
    <source>
        <dbReference type="EMBL" id="AKV67272.1"/>
    </source>
</evidence>
<name>A0A0K1RZF0_9CHRO</name>
<dbReference type="KEGG" id="mpk:VL20_2158"/>
<dbReference type="Pfam" id="PF04862">
    <property type="entry name" value="DUF642"/>
    <property type="match status" value="1"/>
</dbReference>
<dbReference type="Proteomes" id="UP000068167">
    <property type="component" value="Chromosome"/>
</dbReference>
<evidence type="ECO:0000313" key="4">
    <source>
        <dbReference type="Proteomes" id="UP000068167"/>
    </source>
</evidence>
<accession>A0A0K1RZF0</accession>
<dbReference type="AlphaFoldDB" id="A0A0K1RZF0"/>
<proteinExistence type="predicted"/>
<evidence type="ECO:0000259" key="2">
    <source>
        <dbReference type="Pfam" id="PF07589"/>
    </source>
</evidence>
<dbReference type="Gene3D" id="2.60.120.260">
    <property type="entry name" value="Galactose-binding domain-like"/>
    <property type="match status" value="1"/>
</dbReference>
<dbReference type="RefSeq" id="WP_052276280.1">
    <property type="nucleotide sequence ID" value="NZ_CP011339.1"/>
</dbReference>
<feature type="domain" description="DUF642" evidence="1">
    <location>
        <begin position="34"/>
        <end position="200"/>
    </location>
</feature>
<organism evidence="3 4">
    <name type="scientific">Microcystis panniformis FACHB-1757</name>
    <dbReference type="NCBI Taxonomy" id="1638788"/>
    <lineage>
        <taxon>Bacteria</taxon>
        <taxon>Bacillati</taxon>
        <taxon>Cyanobacteriota</taxon>
        <taxon>Cyanophyceae</taxon>
        <taxon>Oscillatoriophycideae</taxon>
        <taxon>Chroococcales</taxon>
        <taxon>Microcystaceae</taxon>
        <taxon>Microcystis</taxon>
    </lineage>
</organism>
<gene>
    <name evidence="3" type="ORF">VL20_2158</name>
</gene>